<name>A0A8W8LR39_MAGGI</name>
<dbReference type="EnsemblMetazoa" id="G29330.9">
    <property type="protein sequence ID" value="G29330.9:cds"/>
    <property type="gene ID" value="G29330"/>
</dbReference>
<proteinExistence type="predicted"/>
<evidence type="ECO:0000313" key="1">
    <source>
        <dbReference type="EnsemblMetazoa" id="G29330.9:cds"/>
    </source>
</evidence>
<evidence type="ECO:0000313" key="2">
    <source>
        <dbReference type="Proteomes" id="UP000005408"/>
    </source>
</evidence>
<dbReference type="Proteomes" id="UP000005408">
    <property type="component" value="Unassembled WGS sequence"/>
</dbReference>
<accession>A0A8W8LR39</accession>
<reference evidence="1" key="1">
    <citation type="submission" date="2022-08" db="UniProtKB">
        <authorList>
            <consortium name="EnsemblMetazoa"/>
        </authorList>
    </citation>
    <scope>IDENTIFICATION</scope>
    <source>
        <strain evidence="1">05x7-T-G4-1.051#20</strain>
    </source>
</reference>
<organism evidence="1 2">
    <name type="scientific">Magallana gigas</name>
    <name type="common">Pacific oyster</name>
    <name type="synonym">Crassostrea gigas</name>
    <dbReference type="NCBI Taxonomy" id="29159"/>
    <lineage>
        <taxon>Eukaryota</taxon>
        <taxon>Metazoa</taxon>
        <taxon>Spiralia</taxon>
        <taxon>Lophotrochozoa</taxon>
        <taxon>Mollusca</taxon>
        <taxon>Bivalvia</taxon>
        <taxon>Autobranchia</taxon>
        <taxon>Pteriomorphia</taxon>
        <taxon>Ostreida</taxon>
        <taxon>Ostreoidea</taxon>
        <taxon>Ostreidae</taxon>
        <taxon>Magallana</taxon>
    </lineage>
</organism>
<protein>
    <submittedName>
        <fullName evidence="1">Uncharacterized protein</fullName>
    </submittedName>
</protein>
<sequence>RFVNMKCKVVRRTPRNGKQVVKIKCRQRNKPTLKLKAIERTASSGESCLFLNKKMTNLLNLIPSNYEIIP</sequence>
<keyword evidence="2" id="KW-1185">Reference proteome</keyword>
<dbReference type="AlphaFoldDB" id="A0A8W8LR39"/>